<dbReference type="AlphaFoldDB" id="A0A398DG71"/>
<dbReference type="SUPFAM" id="SSF56281">
    <property type="entry name" value="Metallo-hydrolase/oxidoreductase"/>
    <property type="match status" value="1"/>
</dbReference>
<evidence type="ECO:0000259" key="1">
    <source>
        <dbReference type="SMART" id="SM00849"/>
    </source>
</evidence>
<dbReference type="EMBL" id="QXIW01000014">
    <property type="protein sequence ID" value="RIE14125.1"/>
    <property type="molecule type" value="Genomic_DNA"/>
</dbReference>
<dbReference type="RefSeq" id="WP_119088273.1">
    <property type="nucleotide sequence ID" value="NZ_QXIV01000059.1"/>
</dbReference>
<dbReference type="GO" id="GO:0016787">
    <property type="term" value="F:hydrolase activity"/>
    <property type="evidence" value="ECO:0007669"/>
    <property type="project" value="UniProtKB-KW"/>
</dbReference>
<keyword evidence="2" id="KW-0378">Hydrolase</keyword>
<dbReference type="Gene3D" id="3.60.15.10">
    <property type="entry name" value="Ribonuclease Z/Hydroxyacylglutathione hydrolase-like"/>
    <property type="match status" value="1"/>
</dbReference>
<dbReference type="EMBL" id="QXIX01000030">
    <property type="protein sequence ID" value="RIE14388.1"/>
    <property type="molecule type" value="Genomic_DNA"/>
</dbReference>
<organism evidence="2 5">
    <name type="scientific">Candidatus Cryosericum hinesii</name>
    <dbReference type="NCBI Taxonomy" id="2290915"/>
    <lineage>
        <taxon>Bacteria</taxon>
        <taxon>Pseudomonadati</taxon>
        <taxon>Caldisericota/Cryosericota group</taxon>
        <taxon>Candidatus Cryosericota</taxon>
        <taxon>Candidatus Cryosericia</taxon>
        <taxon>Candidatus Cryosericales</taxon>
        <taxon>Candidatus Cryosericaceae</taxon>
        <taxon>Candidatus Cryosericum</taxon>
    </lineage>
</organism>
<comment type="caution">
    <text evidence="2">The sequence shown here is derived from an EMBL/GenBank/DDBJ whole genome shotgun (WGS) entry which is preliminary data.</text>
</comment>
<dbReference type="InterPro" id="IPR001279">
    <property type="entry name" value="Metallo-B-lactamas"/>
</dbReference>
<accession>A0A398DG71</accession>
<evidence type="ECO:0000313" key="2">
    <source>
        <dbReference type="EMBL" id="RIE14125.1"/>
    </source>
</evidence>
<dbReference type="Proteomes" id="UP000266042">
    <property type="component" value="Unassembled WGS sequence"/>
</dbReference>
<dbReference type="InterPro" id="IPR036866">
    <property type="entry name" value="RibonucZ/Hydroxyglut_hydro"/>
</dbReference>
<evidence type="ECO:0000313" key="3">
    <source>
        <dbReference type="EMBL" id="RIE14388.1"/>
    </source>
</evidence>
<reference evidence="4 5" key="1">
    <citation type="submission" date="2018-09" db="EMBL/GenBank/DDBJ databases">
        <title>Discovery and Ecogenomic Context for Candidatus Cryosericales, a Global Caldiserica Order Active in Thawing Permafrost.</title>
        <authorList>
            <person name="Martinez M.A."/>
            <person name="Woodcroft B.J."/>
            <person name="Ignacio Espinoza J.C."/>
            <person name="Zayed A."/>
            <person name="Singleton C.M."/>
            <person name="Boyd J."/>
            <person name="Li Y.-F."/>
            <person name="Purvine S."/>
            <person name="Maughan H."/>
            <person name="Hodgkins S.B."/>
            <person name="Anderson D."/>
            <person name="Sederholm M."/>
            <person name="Temperton B."/>
            <person name="Saleska S.R."/>
            <person name="Tyson G.W."/>
            <person name="Rich V.I."/>
        </authorList>
    </citation>
    <scope>NUCLEOTIDE SEQUENCE [LARGE SCALE GENOMIC DNA]</scope>
    <source>
        <strain evidence="3 4">SMC2</strain>
        <strain evidence="2 5">SMC3</strain>
    </source>
</reference>
<dbReference type="PANTHER" id="PTHR42951">
    <property type="entry name" value="METALLO-BETA-LACTAMASE DOMAIN-CONTAINING"/>
    <property type="match status" value="1"/>
</dbReference>
<evidence type="ECO:0000313" key="4">
    <source>
        <dbReference type="Proteomes" id="UP000265724"/>
    </source>
</evidence>
<dbReference type="InterPro" id="IPR050855">
    <property type="entry name" value="NDM-1-like"/>
</dbReference>
<name>A0A398DG71_9BACT</name>
<dbReference type="Proteomes" id="UP000265724">
    <property type="component" value="Unassembled WGS sequence"/>
</dbReference>
<protein>
    <submittedName>
        <fullName evidence="2">MBL fold metallo-hydrolase</fullName>
    </submittedName>
</protein>
<proteinExistence type="predicted"/>
<gene>
    <name evidence="3" type="ORF">SMC2_03315</name>
    <name evidence="2" type="ORF">SMC3_02375</name>
</gene>
<dbReference type="Pfam" id="PF00753">
    <property type="entry name" value="Lactamase_B"/>
    <property type="match status" value="1"/>
</dbReference>
<feature type="domain" description="Metallo-beta-lactamase" evidence="1">
    <location>
        <begin position="21"/>
        <end position="204"/>
    </location>
</feature>
<keyword evidence="4" id="KW-1185">Reference proteome</keyword>
<evidence type="ECO:0000313" key="5">
    <source>
        <dbReference type="Proteomes" id="UP000266042"/>
    </source>
</evidence>
<sequence length="291" mass="31520">MSLHFEALTPHLWTAKCRGYAMNTGILHDAGLAALIDPALLPDEVEDIAAFCEAQQLKVGTVVLTHHHWDHVLGAARFPGAHVVAQQAYVAQTALDLERTRCSIRRYEEAEGVAADVPFDPPMPDQTVDHIIGLMVGGVRVQLVHTPGHARDHLSMYDPDAACLWAGDLLSDLEIPFVSDRLDAYERTLGMFAAMEIHLLVPGHGSLTRDRAEITGRIDADRSYLSGLRTRIEAVVLAGGTVQAAVAVCADMVFRNPGANAEAHVMNIEQAFLECGGSAPTIPLLGWAREL</sequence>
<dbReference type="SMART" id="SM00849">
    <property type="entry name" value="Lactamase_B"/>
    <property type="match status" value="1"/>
</dbReference>